<evidence type="ECO:0000313" key="2">
    <source>
        <dbReference type="EMBL" id="SEG00108.1"/>
    </source>
</evidence>
<dbReference type="Proteomes" id="UP000236742">
    <property type="component" value="Unassembled WGS sequence"/>
</dbReference>
<dbReference type="AlphaFoldDB" id="A0A1H5WLB2"/>
<proteinExistence type="predicted"/>
<name>A0A1H5WLB2_9RHOB</name>
<organism evidence="2 3">
    <name type="scientific">Jhaorihella thermophila</name>
    <dbReference type="NCBI Taxonomy" id="488547"/>
    <lineage>
        <taxon>Bacteria</taxon>
        <taxon>Pseudomonadati</taxon>
        <taxon>Pseudomonadota</taxon>
        <taxon>Alphaproteobacteria</taxon>
        <taxon>Rhodobacterales</taxon>
        <taxon>Paracoccaceae</taxon>
        <taxon>Jhaorihella</taxon>
    </lineage>
</organism>
<keyword evidence="3" id="KW-1185">Reference proteome</keyword>
<protein>
    <submittedName>
        <fullName evidence="2">Uncharacterized protein</fullName>
    </submittedName>
</protein>
<feature type="region of interest" description="Disordered" evidence="1">
    <location>
        <begin position="166"/>
        <end position="190"/>
    </location>
</feature>
<accession>A0A1H5WLB2</accession>
<dbReference type="EMBL" id="FNVD01000008">
    <property type="protein sequence ID" value="SEG00108.1"/>
    <property type="molecule type" value="Genomic_DNA"/>
</dbReference>
<evidence type="ECO:0000313" key="3">
    <source>
        <dbReference type="Proteomes" id="UP000236742"/>
    </source>
</evidence>
<reference evidence="2 3" key="1">
    <citation type="submission" date="2016-10" db="EMBL/GenBank/DDBJ databases">
        <authorList>
            <person name="de Groot N.N."/>
        </authorList>
    </citation>
    <scope>NUCLEOTIDE SEQUENCE [LARGE SCALE GENOMIC DNA]</scope>
    <source>
        <strain evidence="2 3">DSM 23413</strain>
    </source>
</reference>
<gene>
    <name evidence="2" type="ORF">SAMN05421751_10896</name>
</gene>
<feature type="compositionally biased region" description="Basic residues" evidence="1">
    <location>
        <begin position="173"/>
        <end position="182"/>
    </location>
</feature>
<evidence type="ECO:0000256" key="1">
    <source>
        <dbReference type="SAM" id="MobiDB-lite"/>
    </source>
</evidence>
<sequence length="281" mass="31184">MNVTAPTVEGMFKRAEFGKELARRSSCRTTLRSAAAEFMLRLPDALDDWHGIPGLDLYRAQAAHLAAHPDALTAPIRAEEFTALELACVGLIEDARAEERAIHRFPQLRPFRARFHVATGPGMAEQFDRIARALIDPESAPEDERLAPAASGADRWRAGGYRHARSLLPAPRRPPRGRYGKAARHDPLLPDARSRGRCLCPTHLRRTQRAGVGARRAPAAALRAPHRLKRPAGRRGRGRKAPFITRNLSATLRGVSDRPCARRRPISRLVRNSGGPDPKFW</sequence>
<feature type="region of interest" description="Disordered" evidence="1">
    <location>
        <begin position="255"/>
        <end position="281"/>
    </location>
</feature>